<evidence type="ECO:0000313" key="3">
    <source>
        <dbReference type="Proteomes" id="UP000756346"/>
    </source>
</evidence>
<sequence length="230" mass="25915">MPKIEFAEVVWVFSSYAGVFLLHTFRRSVPITKPSFRLQKYIVVLCHLSIPVMEICRYQLRAIHGTPEPSGGDFLLCVLHSLTALTLTSRLRVGDRSIARPTYQTITAMRFCFSAAAYLTGDPFLYRASIHVINGFVYPRIGIKLLNRMRILPSYSAVYTASNFVASMLSIHETQFSFGPHAYLAIFAAIVVLNRYVAERDRPQFTNDTSMQRSGLGWDYRTAATKGSGL</sequence>
<protein>
    <submittedName>
        <fullName evidence="2">Uncharacterized protein</fullName>
    </submittedName>
</protein>
<keyword evidence="1" id="KW-0812">Transmembrane</keyword>
<dbReference type="Proteomes" id="UP000756346">
    <property type="component" value="Unassembled WGS sequence"/>
</dbReference>
<organism evidence="2 3">
    <name type="scientific">Microdochium trichocladiopsis</name>
    <dbReference type="NCBI Taxonomy" id="1682393"/>
    <lineage>
        <taxon>Eukaryota</taxon>
        <taxon>Fungi</taxon>
        <taxon>Dikarya</taxon>
        <taxon>Ascomycota</taxon>
        <taxon>Pezizomycotina</taxon>
        <taxon>Sordariomycetes</taxon>
        <taxon>Xylariomycetidae</taxon>
        <taxon>Xylariales</taxon>
        <taxon>Microdochiaceae</taxon>
        <taxon>Microdochium</taxon>
    </lineage>
</organism>
<comment type="caution">
    <text evidence="2">The sequence shown here is derived from an EMBL/GenBank/DDBJ whole genome shotgun (WGS) entry which is preliminary data.</text>
</comment>
<proteinExistence type="predicted"/>
<dbReference type="OrthoDB" id="4764030at2759"/>
<reference evidence="2" key="1">
    <citation type="journal article" date="2021" name="Nat. Commun.">
        <title>Genetic determinants of endophytism in the Arabidopsis root mycobiome.</title>
        <authorList>
            <person name="Mesny F."/>
            <person name="Miyauchi S."/>
            <person name="Thiergart T."/>
            <person name="Pickel B."/>
            <person name="Atanasova L."/>
            <person name="Karlsson M."/>
            <person name="Huettel B."/>
            <person name="Barry K.W."/>
            <person name="Haridas S."/>
            <person name="Chen C."/>
            <person name="Bauer D."/>
            <person name="Andreopoulos W."/>
            <person name="Pangilinan J."/>
            <person name="LaButti K."/>
            <person name="Riley R."/>
            <person name="Lipzen A."/>
            <person name="Clum A."/>
            <person name="Drula E."/>
            <person name="Henrissat B."/>
            <person name="Kohler A."/>
            <person name="Grigoriev I.V."/>
            <person name="Martin F.M."/>
            <person name="Hacquard S."/>
        </authorList>
    </citation>
    <scope>NUCLEOTIDE SEQUENCE</scope>
    <source>
        <strain evidence="2">MPI-CAGE-CH-0230</strain>
    </source>
</reference>
<dbReference type="RefSeq" id="XP_046005929.1">
    <property type="nucleotide sequence ID" value="XM_046157405.1"/>
</dbReference>
<keyword evidence="1" id="KW-1133">Transmembrane helix</keyword>
<feature type="transmembrane region" description="Helical" evidence="1">
    <location>
        <begin position="178"/>
        <end position="197"/>
    </location>
</feature>
<dbReference type="AlphaFoldDB" id="A0A9P8XT65"/>
<keyword evidence="1" id="KW-0472">Membrane</keyword>
<dbReference type="EMBL" id="JAGTJQ010000012">
    <property type="protein sequence ID" value="KAH7016305.1"/>
    <property type="molecule type" value="Genomic_DNA"/>
</dbReference>
<evidence type="ECO:0000313" key="2">
    <source>
        <dbReference type="EMBL" id="KAH7016305.1"/>
    </source>
</evidence>
<accession>A0A9P8XT65</accession>
<name>A0A9P8XT65_9PEZI</name>
<evidence type="ECO:0000256" key="1">
    <source>
        <dbReference type="SAM" id="Phobius"/>
    </source>
</evidence>
<gene>
    <name evidence="2" type="ORF">B0I36DRAFT_355119</name>
</gene>
<dbReference type="GeneID" id="70186951"/>
<keyword evidence="3" id="KW-1185">Reference proteome</keyword>